<organism evidence="1">
    <name type="scientific">bioreactor metagenome</name>
    <dbReference type="NCBI Taxonomy" id="1076179"/>
    <lineage>
        <taxon>unclassified sequences</taxon>
        <taxon>metagenomes</taxon>
        <taxon>ecological metagenomes</taxon>
    </lineage>
</organism>
<dbReference type="EMBL" id="VSSQ01001445">
    <property type="protein sequence ID" value="MPM08390.1"/>
    <property type="molecule type" value="Genomic_DNA"/>
</dbReference>
<sequence length="73" mass="7951">MKKVVQRFLYGIGKITGWRWLSLMAGMALIAASCSGKGSSSDGKKDTVQKPDSVRVTCYEPARLDDTTNTNLP</sequence>
<accession>A0A644WWW1</accession>
<dbReference type="AlphaFoldDB" id="A0A644WWW1"/>
<evidence type="ECO:0000313" key="1">
    <source>
        <dbReference type="EMBL" id="MPM08390.1"/>
    </source>
</evidence>
<proteinExistence type="predicted"/>
<protein>
    <submittedName>
        <fullName evidence="1">Uncharacterized protein</fullName>
    </submittedName>
</protein>
<comment type="caution">
    <text evidence="1">The sequence shown here is derived from an EMBL/GenBank/DDBJ whole genome shotgun (WGS) entry which is preliminary data.</text>
</comment>
<dbReference type="PROSITE" id="PS51257">
    <property type="entry name" value="PROKAR_LIPOPROTEIN"/>
    <property type="match status" value="1"/>
</dbReference>
<reference evidence="1" key="1">
    <citation type="submission" date="2019-08" db="EMBL/GenBank/DDBJ databases">
        <authorList>
            <person name="Kucharzyk K."/>
            <person name="Murdoch R.W."/>
            <person name="Higgins S."/>
            <person name="Loffler F."/>
        </authorList>
    </citation>
    <scope>NUCLEOTIDE SEQUENCE</scope>
</reference>
<name>A0A644WWW1_9ZZZZ</name>
<gene>
    <name evidence="1" type="ORF">SDC9_54702</name>
</gene>